<dbReference type="OrthoDB" id="419816at2"/>
<dbReference type="AlphaFoldDB" id="A0A1G6J7V6"/>
<keyword evidence="2" id="KW-1185">Reference proteome</keyword>
<dbReference type="EMBL" id="FMYM01000005">
    <property type="protein sequence ID" value="SDC14435.1"/>
    <property type="molecule type" value="Genomic_DNA"/>
</dbReference>
<organism evidence="1 2">
    <name type="scientific">Shouchella lonarensis</name>
    <dbReference type="NCBI Taxonomy" id="1464122"/>
    <lineage>
        <taxon>Bacteria</taxon>
        <taxon>Bacillati</taxon>
        <taxon>Bacillota</taxon>
        <taxon>Bacilli</taxon>
        <taxon>Bacillales</taxon>
        <taxon>Bacillaceae</taxon>
        <taxon>Shouchella</taxon>
    </lineage>
</organism>
<evidence type="ECO:0000313" key="1">
    <source>
        <dbReference type="EMBL" id="SDC14435.1"/>
    </source>
</evidence>
<dbReference type="PANTHER" id="PTHR35586:SF1">
    <property type="entry name" value="SLL1691 PROTEIN"/>
    <property type="match status" value="1"/>
</dbReference>
<reference evidence="2" key="1">
    <citation type="submission" date="2016-09" db="EMBL/GenBank/DDBJ databases">
        <authorList>
            <person name="Varghese N."/>
            <person name="Submissions S."/>
        </authorList>
    </citation>
    <scope>NUCLEOTIDE SEQUENCE [LARGE SCALE GENOMIC DNA]</scope>
    <source>
        <strain evidence="2">25nlg</strain>
    </source>
</reference>
<name>A0A1G6J7V6_9BACI</name>
<sequence>MSNQQIPHDKLFKQLFDHFFTDFMQAFFPEEAREIDFSACKPIATELHSDGNIGSSLRPDYVVKTKMKHHDIVILIHLEAQASYELDFQYRMLRYYLRLFDQYRCTILPIAVFSYDQPNQLPPTDIKLGTPSETYLTFRYKHIFLRSLPWRKFLRHENPAIVTLLPKLGYNKEEKMDVALTFLRLMIKGKATAEQQALQMKFFASYMSLTKEEENTMREEVQKLVPKEKMDIDNIMTFFERDAWEKGIEEGIEKGIEKERTETAKRMLLEGAEGAFIAKVTQLPLEKVQELKEELVAE</sequence>
<dbReference type="Proteomes" id="UP000242662">
    <property type="component" value="Unassembled WGS sequence"/>
</dbReference>
<accession>A0A1G6J7V6</accession>
<evidence type="ECO:0000313" key="2">
    <source>
        <dbReference type="Proteomes" id="UP000242662"/>
    </source>
</evidence>
<gene>
    <name evidence="1" type="ORF">SAMN05421737_105272</name>
</gene>
<proteinExistence type="predicted"/>
<dbReference type="RefSeq" id="WP_090775614.1">
    <property type="nucleotide sequence ID" value="NZ_FMYM01000005.1"/>
</dbReference>
<dbReference type="PANTHER" id="PTHR35586">
    <property type="entry name" value="SLL1691 PROTEIN"/>
    <property type="match status" value="1"/>
</dbReference>
<protein>
    <submittedName>
        <fullName evidence="1">Uncharacterized protein</fullName>
    </submittedName>
</protein>